<dbReference type="AlphaFoldDB" id="A0A022KWE3"/>
<dbReference type="HOGENOM" id="CLU_134276_0_0_11"/>
<dbReference type="STRING" id="1249481.D641_0104165"/>
<organism evidence="2 3">
    <name type="scientific">Brachybacterium muris UCD-AY4</name>
    <dbReference type="NCBI Taxonomy" id="1249481"/>
    <lineage>
        <taxon>Bacteria</taxon>
        <taxon>Bacillati</taxon>
        <taxon>Actinomycetota</taxon>
        <taxon>Actinomycetes</taxon>
        <taxon>Micrococcales</taxon>
        <taxon>Dermabacteraceae</taxon>
        <taxon>Brachybacterium</taxon>
    </lineage>
</organism>
<dbReference type="GO" id="GO:0045893">
    <property type="term" value="P:positive regulation of DNA-templated transcription"/>
    <property type="evidence" value="ECO:0007669"/>
    <property type="project" value="UniProtKB-UniRule"/>
</dbReference>
<dbReference type="HAMAP" id="MF_01483">
    <property type="entry name" value="RbpA"/>
    <property type="match status" value="1"/>
</dbReference>
<evidence type="ECO:0000313" key="3">
    <source>
        <dbReference type="Proteomes" id="UP000019754"/>
    </source>
</evidence>
<evidence type="ECO:0000313" key="2">
    <source>
        <dbReference type="EMBL" id="EYT50467.1"/>
    </source>
</evidence>
<comment type="similarity">
    <text evidence="1">Belongs to the RNA polymerase-binding protein RbpA family.</text>
</comment>
<dbReference type="Pfam" id="PF13397">
    <property type="entry name" value="RbpA"/>
    <property type="match status" value="1"/>
</dbReference>
<dbReference type="Gene3D" id="2.20.28.270">
    <property type="entry name" value="RNA polymerase-binding protein A"/>
    <property type="match status" value="1"/>
</dbReference>
<comment type="function">
    <text evidence="1">Binds to RNA polymerase (RNAP), stimulating transcription from principal, but not alternative sigma factor promoters.</text>
</comment>
<sequence length="116" mass="13166">MNSRSLRGTRLGSLSMETDEGVLAAPRQEAVYDCPNGHHIVLPFSVEADVPAVWECRCGATAVLRDHEKPEEKPGKPQRTHWDMLLERRDEKDLQVLLDQRLELLRAGKLHSSRTL</sequence>
<proteinExistence type="inferred from homology"/>
<name>A0A022KWE3_9MICO</name>
<dbReference type="InterPro" id="IPR025182">
    <property type="entry name" value="RNApol-bd_RbpA"/>
</dbReference>
<dbReference type="InterPro" id="IPR038638">
    <property type="entry name" value="RbpA_sf"/>
</dbReference>
<comment type="subunit">
    <text evidence="1">Forms a complex with the RNAP catalytic core and with free principal sigma factors.</text>
</comment>
<comment type="caution">
    <text evidence="2">The sequence shown here is derived from an EMBL/GenBank/DDBJ whole genome shotgun (WGS) entry which is preliminary data.</text>
</comment>
<feature type="binding site" evidence="1">
    <location>
        <position position="56"/>
    </location>
    <ligand>
        <name>Zn(2+)</name>
        <dbReference type="ChEBI" id="CHEBI:29105"/>
    </ligand>
</feature>
<dbReference type="OrthoDB" id="3618415at2"/>
<feature type="binding site" evidence="1">
    <location>
        <position position="34"/>
    </location>
    <ligand>
        <name>Zn(2+)</name>
        <dbReference type="ChEBI" id="CHEBI:29105"/>
    </ligand>
</feature>
<keyword evidence="1" id="KW-0862">Zinc</keyword>
<dbReference type="Proteomes" id="UP000019754">
    <property type="component" value="Unassembled WGS sequence"/>
</dbReference>
<evidence type="ECO:0000256" key="1">
    <source>
        <dbReference type="HAMAP-Rule" id="MF_01483"/>
    </source>
</evidence>
<dbReference type="RefSeq" id="WP_017822545.1">
    <property type="nucleotide sequence ID" value="NZ_AORC01000004.1"/>
</dbReference>
<keyword evidence="1" id="KW-0479">Metal-binding</keyword>
<protein>
    <recommendedName>
        <fullName evidence="1">RNA polymerase-binding protein RbpA</fullName>
    </recommendedName>
</protein>
<dbReference type="EMBL" id="AORC01000004">
    <property type="protein sequence ID" value="EYT50467.1"/>
    <property type="molecule type" value="Genomic_DNA"/>
</dbReference>
<gene>
    <name evidence="1" type="primary">rbpA</name>
    <name evidence="2" type="ORF">D641_0104165</name>
</gene>
<keyword evidence="1" id="KW-0804">Transcription</keyword>
<feature type="binding site" evidence="1">
    <location>
        <position position="38"/>
    </location>
    <ligand>
        <name>Zn(2+)</name>
        <dbReference type="ChEBI" id="CHEBI:29105"/>
    </ligand>
</feature>
<keyword evidence="1" id="KW-0805">Transcription regulation</keyword>
<comment type="cofactor">
    <cofactor evidence="1">
        <name>Zn(2+)</name>
        <dbReference type="ChEBI" id="CHEBI:29105"/>
    </cofactor>
    <text evidence="1">Bind 1 Zn(2+) per subunit.</text>
</comment>
<dbReference type="GO" id="GO:0008270">
    <property type="term" value="F:zinc ion binding"/>
    <property type="evidence" value="ECO:0007669"/>
    <property type="project" value="UniProtKB-UniRule"/>
</dbReference>
<accession>A0A022KWE3</accession>
<dbReference type="GO" id="GO:0001000">
    <property type="term" value="F:bacterial-type RNA polymerase core enzyme binding"/>
    <property type="evidence" value="ECO:0007669"/>
    <property type="project" value="UniProtKB-UniRule"/>
</dbReference>
<keyword evidence="3" id="KW-1185">Reference proteome</keyword>
<feature type="binding site" evidence="1">
    <location>
        <position position="58"/>
    </location>
    <ligand>
        <name>Zn(2+)</name>
        <dbReference type="ChEBI" id="CHEBI:29105"/>
    </ligand>
</feature>
<reference evidence="2 3" key="1">
    <citation type="journal article" date="2013" name="Genome Announc.">
        <title>Draft genome sequence of an Actinobacterium, Brachybacterium muris strain UCD-AY4.</title>
        <authorList>
            <person name="Lo J.R."/>
            <person name="Lang J.M."/>
            <person name="Darling A.E."/>
            <person name="Eisen J.A."/>
            <person name="Coil D.A."/>
        </authorList>
    </citation>
    <scope>NUCLEOTIDE SEQUENCE [LARGE SCALE GENOMIC DNA]</scope>
    <source>
        <strain evidence="2 3">UCD-AY4</strain>
    </source>
</reference>